<reference evidence="1" key="1">
    <citation type="submission" date="2022-03" db="EMBL/GenBank/DDBJ databases">
        <title>Fererhizobium litorale gen. nov., sp. nov., isolated from sandy sediments of the Sea of Japan seashore.</title>
        <authorList>
            <person name="Romanenko L."/>
            <person name="Kurilenko V."/>
            <person name="Otstavnykh N."/>
            <person name="Svetashev V."/>
            <person name="Tekutyeva L."/>
            <person name="Isaeva M."/>
            <person name="Mikhailov V."/>
        </authorList>
    </citation>
    <scope>NUCLEOTIDE SEQUENCE</scope>
    <source>
        <strain evidence="1">KMM 9576</strain>
    </source>
</reference>
<dbReference type="Proteomes" id="UP001161580">
    <property type="component" value="Unassembled WGS sequence"/>
</dbReference>
<dbReference type="GO" id="GO:0008115">
    <property type="term" value="F:sarcosine oxidase activity"/>
    <property type="evidence" value="ECO:0007669"/>
    <property type="project" value="InterPro"/>
</dbReference>
<protein>
    <submittedName>
        <fullName evidence="1">Sarcosine oxidase subunit gamma</fullName>
    </submittedName>
</protein>
<evidence type="ECO:0000313" key="1">
    <source>
        <dbReference type="EMBL" id="MDI7920616.1"/>
    </source>
</evidence>
<organism evidence="1 2">
    <name type="scientific">Ferirhizobium litorale</name>
    <dbReference type="NCBI Taxonomy" id="2927786"/>
    <lineage>
        <taxon>Bacteria</taxon>
        <taxon>Pseudomonadati</taxon>
        <taxon>Pseudomonadota</taxon>
        <taxon>Alphaproteobacteria</taxon>
        <taxon>Hyphomicrobiales</taxon>
        <taxon>Rhizobiaceae</taxon>
        <taxon>Ferirhizobium</taxon>
    </lineage>
</organism>
<sequence length="199" mass="20528">MADTQTLVRQKTASKAEQAGLATRRAPLAGKQGGSATVILVPAEAASRISLRARAEDVGALSKGLGLALPVKPKTSATAGERTALWLGPDEWLVIDQSGADLVAVAASSGALHSATDVSHRNTAVIVSGPGAAAAINSGCPQDLALAVFPVGACSRTIFGKAEIVLWRMAEDKFRVECWRSFSEYVFGLLSEGAEDAAL</sequence>
<dbReference type="Gene3D" id="3.30.70.1520">
    <property type="entry name" value="Heterotetrameric sarcosine oxidase"/>
    <property type="match status" value="1"/>
</dbReference>
<dbReference type="AlphaFoldDB" id="A0AAE3QC44"/>
<dbReference type="InterPro" id="IPR027266">
    <property type="entry name" value="TrmE/GcvT-like"/>
</dbReference>
<dbReference type="EMBL" id="JALDYZ010000001">
    <property type="protein sequence ID" value="MDI7920616.1"/>
    <property type="molecule type" value="Genomic_DNA"/>
</dbReference>
<comment type="caution">
    <text evidence="1">The sequence shown here is derived from an EMBL/GenBank/DDBJ whole genome shotgun (WGS) entry which is preliminary data.</text>
</comment>
<dbReference type="SUPFAM" id="SSF103025">
    <property type="entry name" value="Folate-binding domain"/>
    <property type="match status" value="1"/>
</dbReference>
<keyword evidence="2" id="KW-1185">Reference proteome</keyword>
<dbReference type="InterPro" id="IPR007375">
    <property type="entry name" value="SoxG"/>
</dbReference>
<accession>A0AAE3QC44</accession>
<name>A0AAE3QC44_9HYPH</name>
<dbReference type="GO" id="GO:1901053">
    <property type="term" value="P:sarcosine catabolic process"/>
    <property type="evidence" value="ECO:0007669"/>
    <property type="project" value="InterPro"/>
</dbReference>
<dbReference type="InterPro" id="IPR006280">
    <property type="entry name" value="SoxG_het"/>
</dbReference>
<proteinExistence type="predicted"/>
<dbReference type="Gene3D" id="3.30.1360.120">
    <property type="entry name" value="Probable tRNA modification gtpase trme, domain 1"/>
    <property type="match status" value="1"/>
</dbReference>
<dbReference type="NCBIfam" id="TIGR01375">
    <property type="entry name" value="soxG"/>
    <property type="match status" value="1"/>
</dbReference>
<evidence type="ECO:0000313" key="2">
    <source>
        <dbReference type="Proteomes" id="UP001161580"/>
    </source>
</evidence>
<gene>
    <name evidence="1" type="ORF">MRS75_00800</name>
</gene>
<dbReference type="RefSeq" id="WP_311784804.1">
    <property type="nucleotide sequence ID" value="NZ_JALDYY010000001.1"/>
</dbReference>
<dbReference type="Pfam" id="PF04268">
    <property type="entry name" value="SoxG"/>
    <property type="match status" value="1"/>
</dbReference>